<dbReference type="InterPro" id="IPR057326">
    <property type="entry name" value="KR_dom"/>
</dbReference>
<dbReference type="FunFam" id="3.40.50.720:FF:000047">
    <property type="entry name" value="NADP-dependent L-serine/L-allo-threonine dehydrogenase"/>
    <property type="match status" value="1"/>
</dbReference>
<evidence type="ECO:0000256" key="1">
    <source>
        <dbReference type="ARBA" id="ARBA00006484"/>
    </source>
</evidence>
<evidence type="ECO:0000256" key="3">
    <source>
        <dbReference type="ARBA" id="ARBA00023002"/>
    </source>
</evidence>
<feature type="domain" description="Ketoreductase" evidence="5">
    <location>
        <begin position="7"/>
        <end position="189"/>
    </location>
</feature>
<evidence type="ECO:0000313" key="6">
    <source>
        <dbReference type="EMBL" id="ORZ00103.1"/>
    </source>
</evidence>
<accession>A0A1X2HL38</accession>
<dbReference type="PROSITE" id="PS00061">
    <property type="entry name" value="ADH_SHORT"/>
    <property type="match status" value="1"/>
</dbReference>
<dbReference type="Proteomes" id="UP000242180">
    <property type="component" value="Unassembled WGS sequence"/>
</dbReference>
<proteinExistence type="inferred from homology"/>
<gene>
    <name evidence="6" type="ORF">BCR43DRAFT_451931</name>
</gene>
<dbReference type="AlphaFoldDB" id="A0A1X2HL38"/>
<organism evidence="6 7">
    <name type="scientific">Syncephalastrum racemosum</name>
    <name type="common">Filamentous fungus</name>
    <dbReference type="NCBI Taxonomy" id="13706"/>
    <lineage>
        <taxon>Eukaryota</taxon>
        <taxon>Fungi</taxon>
        <taxon>Fungi incertae sedis</taxon>
        <taxon>Mucoromycota</taxon>
        <taxon>Mucoromycotina</taxon>
        <taxon>Mucoromycetes</taxon>
        <taxon>Mucorales</taxon>
        <taxon>Syncephalastraceae</taxon>
        <taxon>Syncephalastrum</taxon>
    </lineage>
</organism>
<dbReference type="SUPFAM" id="SSF51735">
    <property type="entry name" value="NAD(P)-binding Rossmann-fold domains"/>
    <property type="match status" value="1"/>
</dbReference>
<sequence>MGRLQGKNVMITGASAGIGEATAREFAKEGANLILAARRGDRLDALKAELSKAHNIEVHAVTLDLRDTKQINAVVEAVPPIDVLVNNAGLVIGVDPVTEVDEEVFDTMFGTNVKGLLFLTKAVVRGMKERQTGHVINLGSIAGKQAYPNGSIYCATKYAVDAITTSLRHELVDTPIRVSLICPGLVNTEFSTVRYRGDKNAADNVYKGMQPMVGQDIAEIIVFTASRPPHVNIADMLVFPTAQADAKTVARTLE</sequence>
<keyword evidence="7" id="KW-1185">Reference proteome</keyword>
<dbReference type="InParanoid" id="A0A1X2HL38"/>
<evidence type="ECO:0000259" key="5">
    <source>
        <dbReference type="SMART" id="SM00822"/>
    </source>
</evidence>
<reference evidence="6 7" key="1">
    <citation type="submission" date="2016-07" db="EMBL/GenBank/DDBJ databases">
        <title>Pervasive Adenine N6-methylation of Active Genes in Fungi.</title>
        <authorList>
            <consortium name="DOE Joint Genome Institute"/>
            <person name="Mondo S.J."/>
            <person name="Dannebaum R.O."/>
            <person name="Kuo R.C."/>
            <person name="Labutti K."/>
            <person name="Haridas S."/>
            <person name="Kuo A."/>
            <person name="Salamov A."/>
            <person name="Ahrendt S.R."/>
            <person name="Lipzen A."/>
            <person name="Sullivan W."/>
            <person name="Andreopoulos W.B."/>
            <person name="Clum A."/>
            <person name="Lindquist E."/>
            <person name="Daum C."/>
            <person name="Ramamoorthy G.K."/>
            <person name="Gryganskyi A."/>
            <person name="Culley D."/>
            <person name="Magnuson J.K."/>
            <person name="James T.Y."/>
            <person name="O'Malley M.A."/>
            <person name="Stajich J.E."/>
            <person name="Spatafora J.W."/>
            <person name="Visel A."/>
            <person name="Grigoriev I.V."/>
        </authorList>
    </citation>
    <scope>NUCLEOTIDE SEQUENCE [LARGE SCALE GENOMIC DNA]</scope>
    <source>
        <strain evidence="6 7">NRRL 2496</strain>
    </source>
</reference>
<dbReference type="GO" id="GO:0016616">
    <property type="term" value="F:oxidoreductase activity, acting on the CH-OH group of donors, NAD or NADP as acceptor"/>
    <property type="evidence" value="ECO:0007669"/>
    <property type="project" value="UniProtKB-ARBA"/>
</dbReference>
<dbReference type="InterPro" id="IPR036291">
    <property type="entry name" value="NAD(P)-bd_dom_sf"/>
</dbReference>
<dbReference type="Pfam" id="PF00106">
    <property type="entry name" value="adh_short"/>
    <property type="match status" value="1"/>
</dbReference>
<dbReference type="PRINTS" id="PR00081">
    <property type="entry name" value="GDHRDH"/>
</dbReference>
<evidence type="ECO:0000256" key="4">
    <source>
        <dbReference type="RuleBase" id="RU000363"/>
    </source>
</evidence>
<dbReference type="InterPro" id="IPR020904">
    <property type="entry name" value="Sc_DH/Rdtase_CS"/>
</dbReference>
<dbReference type="FunCoup" id="A0A1X2HL38">
    <property type="interactions" value="57"/>
</dbReference>
<evidence type="ECO:0000313" key="7">
    <source>
        <dbReference type="Proteomes" id="UP000242180"/>
    </source>
</evidence>
<dbReference type="EMBL" id="MCGN01000002">
    <property type="protein sequence ID" value="ORZ00103.1"/>
    <property type="molecule type" value="Genomic_DNA"/>
</dbReference>
<comment type="caution">
    <text evidence="6">The sequence shown here is derived from an EMBL/GenBank/DDBJ whole genome shotgun (WGS) entry which is preliminary data.</text>
</comment>
<dbReference type="PANTHER" id="PTHR42901">
    <property type="entry name" value="ALCOHOL DEHYDROGENASE"/>
    <property type="match status" value="1"/>
</dbReference>
<dbReference type="SMART" id="SM00822">
    <property type="entry name" value="PKS_KR"/>
    <property type="match status" value="1"/>
</dbReference>
<dbReference type="PRINTS" id="PR00080">
    <property type="entry name" value="SDRFAMILY"/>
</dbReference>
<dbReference type="STRING" id="13706.A0A1X2HL38"/>
<keyword evidence="2" id="KW-0521">NADP</keyword>
<name>A0A1X2HL38_SYNRA</name>
<evidence type="ECO:0000256" key="2">
    <source>
        <dbReference type="ARBA" id="ARBA00022857"/>
    </source>
</evidence>
<dbReference type="PANTHER" id="PTHR42901:SF1">
    <property type="entry name" value="ALCOHOL DEHYDROGENASE"/>
    <property type="match status" value="1"/>
</dbReference>
<dbReference type="InterPro" id="IPR002347">
    <property type="entry name" value="SDR_fam"/>
</dbReference>
<comment type="similarity">
    <text evidence="1 4">Belongs to the short-chain dehydrogenases/reductases (SDR) family.</text>
</comment>
<dbReference type="OrthoDB" id="6251714at2759"/>
<protein>
    <recommendedName>
        <fullName evidence="5">Ketoreductase domain-containing protein</fullName>
    </recommendedName>
</protein>
<dbReference type="OMA" id="AFEAMPM"/>
<keyword evidence="3" id="KW-0560">Oxidoreductase</keyword>
<dbReference type="Gene3D" id="3.40.50.720">
    <property type="entry name" value="NAD(P)-binding Rossmann-like Domain"/>
    <property type="match status" value="1"/>
</dbReference>